<keyword evidence="2" id="KW-1185">Reference proteome</keyword>
<evidence type="ECO:0000313" key="1">
    <source>
        <dbReference type="EMBL" id="KAL3401833.1"/>
    </source>
</evidence>
<organism evidence="1 2">
    <name type="scientific">Trichogramma kaykai</name>
    <dbReference type="NCBI Taxonomy" id="54128"/>
    <lineage>
        <taxon>Eukaryota</taxon>
        <taxon>Metazoa</taxon>
        <taxon>Ecdysozoa</taxon>
        <taxon>Arthropoda</taxon>
        <taxon>Hexapoda</taxon>
        <taxon>Insecta</taxon>
        <taxon>Pterygota</taxon>
        <taxon>Neoptera</taxon>
        <taxon>Endopterygota</taxon>
        <taxon>Hymenoptera</taxon>
        <taxon>Apocrita</taxon>
        <taxon>Proctotrupomorpha</taxon>
        <taxon>Chalcidoidea</taxon>
        <taxon>Trichogrammatidae</taxon>
        <taxon>Trichogramma</taxon>
    </lineage>
</organism>
<dbReference type="EMBL" id="JBJJXI010000043">
    <property type="protein sequence ID" value="KAL3401833.1"/>
    <property type="molecule type" value="Genomic_DNA"/>
</dbReference>
<reference evidence="1 2" key="1">
    <citation type="journal article" date="2024" name="bioRxiv">
        <title>A reference genome for Trichogramma kaykai: A tiny desert-dwelling parasitoid wasp with competing sex-ratio distorters.</title>
        <authorList>
            <person name="Culotta J."/>
            <person name="Lindsey A.R."/>
        </authorList>
    </citation>
    <scope>NUCLEOTIDE SEQUENCE [LARGE SCALE GENOMIC DNA]</scope>
    <source>
        <strain evidence="1 2">KSX58</strain>
    </source>
</reference>
<gene>
    <name evidence="1" type="ORF">TKK_005180</name>
</gene>
<dbReference type="Proteomes" id="UP001627154">
    <property type="component" value="Unassembled WGS sequence"/>
</dbReference>
<sequence>MCIHQVPSSKIRPPKERIYIESDPSEDEEEETNLFTVLMSFDRVFERNRVNAVNVIPMEVSRLREQVFIDEVLGYYHPGNFKEDRRKCNNFENKTITSPIPGYKQ</sequence>
<dbReference type="AlphaFoldDB" id="A0ABD2XAE9"/>
<protein>
    <submittedName>
        <fullName evidence="1">Uncharacterized protein</fullName>
    </submittedName>
</protein>
<proteinExistence type="predicted"/>
<evidence type="ECO:0000313" key="2">
    <source>
        <dbReference type="Proteomes" id="UP001627154"/>
    </source>
</evidence>
<accession>A0ABD2XAE9</accession>
<name>A0ABD2XAE9_9HYME</name>
<comment type="caution">
    <text evidence="1">The sequence shown here is derived from an EMBL/GenBank/DDBJ whole genome shotgun (WGS) entry which is preliminary data.</text>
</comment>